<dbReference type="InterPro" id="IPR011623">
    <property type="entry name" value="7TMR_DISM_rcpt_extracell_dom1"/>
</dbReference>
<dbReference type="InterPro" id="IPR000160">
    <property type="entry name" value="GGDEF_dom"/>
</dbReference>
<dbReference type="STRING" id="930152.SAMN05216565_10910"/>
<dbReference type="InterPro" id="IPR043128">
    <property type="entry name" value="Rev_trsase/Diguanyl_cyclase"/>
</dbReference>
<keyword evidence="3" id="KW-0732">Signal</keyword>
<dbReference type="Gene3D" id="2.60.120.260">
    <property type="entry name" value="Galactose-binding domain-like"/>
    <property type="match status" value="1"/>
</dbReference>
<feature type="transmembrane region" description="Helical" evidence="2">
    <location>
        <begin position="381"/>
        <end position="399"/>
    </location>
</feature>
<name>A0A1H0W2Y1_9BACI</name>
<dbReference type="NCBIfam" id="TIGR00254">
    <property type="entry name" value="GGDEF"/>
    <property type="match status" value="1"/>
</dbReference>
<protein>
    <submittedName>
        <fullName evidence="5">Diguanylate cyclase (GGDEF) domain-containing protein</fullName>
    </submittedName>
</protein>
<dbReference type="InterPro" id="IPR008979">
    <property type="entry name" value="Galactose-bd-like_sf"/>
</dbReference>
<feature type="transmembrane region" description="Helical" evidence="2">
    <location>
        <begin position="295"/>
        <end position="316"/>
    </location>
</feature>
<dbReference type="Pfam" id="PF07695">
    <property type="entry name" value="7TMR-DISM_7TM"/>
    <property type="match status" value="1"/>
</dbReference>
<dbReference type="SUPFAM" id="SSF55073">
    <property type="entry name" value="Nucleotide cyclase"/>
    <property type="match status" value="1"/>
</dbReference>
<dbReference type="InterPro" id="IPR050469">
    <property type="entry name" value="Diguanylate_Cyclase"/>
</dbReference>
<feature type="transmembrane region" description="Helical" evidence="2">
    <location>
        <begin position="230"/>
        <end position="248"/>
    </location>
</feature>
<feature type="transmembrane region" description="Helical" evidence="2">
    <location>
        <begin position="202"/>
        <end position="223"/>
    </location>
</feature>
<dbReference type="GO" id="GO:0043709">
    <property type="term" value="P:cell adhesion involved in single-species biofilm formation"/>
    <property type="evidence" value="ECO:0007669"/>
    <property type="project" value="TreeGrafter"/>
</dbReference>
<evidence type="ECO:0000256" key="1">
    <source>
        <dbReference type="SAM" id="Coils"/>
    </source>
</evidence>
<accession>A0A1H0W2Y1</accession>
<dbReference type="SMART" id="SM00267">
    <property type="entry name" value="GGDEF"/>
    <property type="match status" value="1"/>
</dbReference>
<dbReference type="OrthoDB" id="9759607at2"/>
<evidence type="ECO:0000259" key="4">
    <source>
        <dbReference type="PROSITE" id="PS50887"/>
    </source>
</evidence>
<dbReference type="AlphaFoldDB" id="A0A1H0W2Y1"/>
<keyword evidence="2" id="KW-1133">Transmembrane helix</keyword>
<keyword evidence="2" id="KW-0472">Membrane</keyword>
<feature type="chain" id="PRO_5039330978" evidence="3">
    <location>
        <begin position="20"/>
        <end position="616"/>
    </location>
</feature>
<dbReference type="PROSITE" id="PS50887">
    <property type="entry name" value="GGDEF"/>
    <property type="match status" value="1"/>
</dbReference>
<feature type="transmembrane region" description="Helical" evidence="2">
    <location>
        <begin position="322"/>
        <end position="342"/>
    </location>
</feature>
<dbReference type="GO" id="GO:0052621">
    <property type="term" value="F:diguanylate cyclase activity"/>
    <property type="evidence" value="ECO:0007669"/>
    <property type="project" value="TreeGrafter"/>
</dbReference>
<sequence>MQHQHKLLFILLSFFFLSACSVQPKVDEFSAVDGQLDLTAWNVKEETIPLNGQWEFYWKQLLDPADFNQPMDQSQSIQLPGVWSTHSINGEPLPKVGYATYRLHVSIDKIDEVLSLRIPAIHSNYTIWIDDKLLTKTGKVSINEIESVPQKYPKVIDFLPKNHTFTVTLQVSNFHYVTGGLPEPITFGTSENIHNQYFKRSVLQAFMLGILVLAGVYHIGLGIYRRTESYFFYFGAFCLLVALRSLMIGDVFFTKMFPHFNWELAMKLDYIILYSHVPLIAMVLYRLYREEMSRFITRICTIIPVIFDVFTIFTTAKIYPLFTMYFQFFMLICVVYAGFIIVKIVKRKQKETYYLLTGFGVLMVTSIGEIFGNLLGLPETNLLVIGISVFVVCFSLVISRRLSYSLKLSEKLAWDLTQLNNELETKVEQRTQQIKQSHKQLEELNNKLKEMALVDGLTNIPNRRSFDEYFDVHFQKCQFENKPISVLLVDIDYFKKYNDYYGHQMGDQCLKLVAQTLNENQEGLVARYGGEEFVCVLPYQNQAAAKEIAQRLNRKIEQLEIPHEKSPISKHVTISIGLATMIPDQTTNKKELLKQADQALYHAKEIGRNQAVSFTP</sequence>
<keyword evidence="1" id="KW-0175">Coiled coil</keyword>
<dbReference type="Pfam" id="PF00990">
    <property type="entry name" value="GGDEF"/>
    <property type="match status" value="1"/>
</dbReference>
<dbReference type="RefSeq" id="WP_090856517.1">
    <property type="nucleotide sequence ID" value="NZ_FNJU01000009.1"/>
</dbReference>
<dbReference type="PANTHER" id="PTHR45138:SF9">
    <property type="entry name" value="DIGUANYLATE CYCLASE DGCM-RELATED"/>
    <property type="match status" value="1"/>
</dbReference>
<dbReference type="FunFam" id="3.30.70.270:FF:000001">
    <property type="entry name" value="Diguanylate cyclase domain protein"/>
    <property type="match status" value="1"/>
</dbReference>
<dbReference type="Gene3D" id="3.30.70.270">
    <property type="match status" value="1"/>
</dbReference>
<dbReference type="PROSITE" id="PS51257">
    <property type="entry name" value="PROKAR_LIPOPROTEIN"/>
    <property type="match status" value="1"/>
</dbReference>
<dbReference type="Proteomes" id="UP000199159">
    <property type="component" value="Unassembled WGS sequence"/>
</dbReference>
<feature type="signal peptide" evidence="3">
    <location>
        <begin position="1"/>
        <end position="19"/>
    </location>
</feature>
<dbReference type="EMBL" id="FNJU01000009">
    <property type="protein sequence ID" value="SDP85100.1"/>
    <property type="molecule type" value="Genomic_DNA"/>
</dbReference>
<dbReference type="GO" id="GO:0005886">
    <property type="term" value="C:plasma membrane"/>
    <property type="evidence" value="ECO:0007669"/>
    <property type="project" value="TreeGrafter"/>
</dbReference>
<keyword evidence="6" id="KW-1185">Reference proteome</keyword>
<evidence type="ECO:0000256" key="2">
    <source>
        <dbReference type="SAM" id="Phobius"/>
    </source>
</evidence>
<keyword evidence="2" id="KW-0812">Transmembrane</keyword>
<feature type="transmembrane region" description="Helical" evidence="2">
    <location>
        <begin position="354"/>
        <end position="375"/>
    </location>
</feature>
<reference evidence="6" key="1">
    <citation type="submission" date="2016-10" db="EMBL/GenBank/DDBJ databases">
        <authorList>
            <person name="Varghese N."/>
            <person name="Submissions S."/>
        </authorList>
    </citation>
    <scope>NUCLEOTIDE SEQUENCE [LARGE SCALE GENOMIC DNA]</scope>
    <source>
        <strain evidence="6">IBRC-M10078</strain>
    </source>
</reference>
<gene>
    <name evidence="5" type="ORF">SAMN05216565_10910</name>
</gene>
<feature type="domain" description="GGDEF" evidence="4">
    <location>
        <begin position="482"/>
        <end position="616"/>
    </location>
</feature>
<evidence type="ECO:0000313" key="6">
    <source>
        <dbReference type="Proteomes" id="UP000199159"/>
    </source>
</evidence>
<evidence type="ECO:0000256" key="3">
    <source>
        <dbReference type="SAM" id="SignalP"/>
    </source>
</evidence>
<evidence type="ECO:0000313" key="5">
    <source>
        <dbReference type="EMBL" id="SDP85100.1"/>
    </source>
</evidence>
<feature type="transmembrane region" description="Helical" evidence="2">
    <location>
        <begin position="268"/>
        <end position="288"/>
    </location>
</feature>
<dbReference type="PANTHER" id="PTHR45138">
    <property type="entry name" value="REGULATORY COMPONENTS OF SENSORY TRANSDUCTION SYSTEM"/>
    <property type="match status" value="1"/>
</dbReference>
<dbReference type="SUPFAM" id="SSF49785">
    <property type="entry name" value="Galactose-binding domain-like"/>
    <property type="match status" value="1"/>
</dbReference>
<dbReference type="CDD" id="cd01949">
    <property type="entry name" value="GGDEF"/>
    <property type="match status" value="1"/>
</dbReference>
<feature type="coiled-coil region" evidence="1">
    <location>
        <begin position="416"/>
        <end position="454"/>
    </location>
</feature>
<dbReference type="InterPro" id="IPR029787">
    <property type="entry name" value="Nucleotide_cyclase"/>
</dbReference>
<organism evidence="5 6">
    <name type="scientific">Litchfieldia salsa</name>
    <dbReference type="NCBI Taxonomy" id="930152"/>
    <lineage>
        <taxon>Bacteria</taxon>
        <taxon>Bacillati</taxon>
        <taxon>Bacillota</taxon>
        <taxon>Bacilli</taxon>
        <taxon>Bacillales</taxon>
        <taxon>Bacillaceae</taxon>
        <taxon>Litchfieldia</taxon>
    </lineage>
</organism>
<proteinExistence type="predicted"/>
<dbReference type="GO" id="GO:1902201">
    <property type="term" value="P:negative regulation of bacterial-type flagellum-dependent cell motility"/>
    <property type="evidence" value="ECO:0007669"/>
    <property type="project" value="TreeGrafter"/>
</dbReference>